<accession>A0A6A6HFL5</accession>
<feature type="domain" description="Hexokinase N-terminal" evidence="8">
    <location>
        <begin position="62"/>
        <end position="250"/>
    </location>
</feature>
<dbReference type="InterPro" id="IPR043129">
    <property type="entry name" value="ATPase_NBD"/>
</dbReference>
<evidence type="ECO:0000256" key="3">
    <source>
        <dbReference type="ARBA" id="ARBA00022741"/>
    </source>
</evidence>
<evidence type="ECO:0000256" key="7">
    <source>
        <dbReference type="SAM" id="SignalP"/>
    </source>
</evidence>
<dbReference type="Proteomes" id="UP000800092">
    <property type="component" value="Unassembled WGS sequence"/>
</dbReference>
<dbReference type="SUPFAM" id="SSF53067">
    <property type="entry name" value="Actin-like ATPase domain"/>
    <property type="match status" value="2"/>
</dbReference>
<evidence type="ECO:0000256" key="5">
    <source>
        <dbReference type="ARBA" id="ARBA00022840"/>
    </source>
</evidence>
<dbReference type="EMBL" id="ML991783">
    <property type="protein sequence ID" value="KAF2236741.1"/>
    <property type="molecule type" value="Genomic_DNA"/>
</dbReference>
<dbReference type="InterPro" id="IPR022672">
    <property type="entry name" value="Hexokinase_N"/>
</dbReference>
<dbReference type="Gene3D" id="3.40.367.20">
    <property type="match status" value="1"/>
</dbReference>
<evidence type="ECO:0000256" key="1">
    <source>
        <dbReference type="ARBA" id="ARBA00009225"/>
    </source>
</evidence>
<sequence length="517" mass="56858">MIDIWQRLRRALKVVIMLPSLVQAVLPSLSPTNHIHGVVTMIYDRTLDDFLREVRKLFEAPLNPTNLLAISGKLQEQFHERLEASNICMLPSYNHTLPTGHERGTYLALDVGGSTFRVALVKLGGVGEKSMEIKTMQCHKIGNSVRLLEGHAFFDWMAARIQETLDGYDKSVAHGSESLPMGLSWSFPIEQTSIRSGTLLQMGKGFCATHGVQGSDLADLIMQACTKMNLNVRMEAIVNDSTATLLSRAYQDNTTRMALILGTGTNAAIHLPTTALARAKFGERPQSWHDKADHVLVNTEFSVFGKNILPTTRWDDYLNITHMHPDFQPFEHLISGRYLGEIVRLIMLEATQSAGLFDGHMPESLLQPYNLDTGILAAFESDDTPDLSKASLIFQKAHPLSTTPSYADLLFVRQVSYLVSHRAATYLATGIHALCSLRTHSEGLQAATAGHINIGCNGSVIEKYPNFRVTTQAVLDQLIERDGGPKRGKDGGVSLEIANESAIFGAAVAVCCVDHHC</sequence>
<dbReference type="GO" id="GO:0006006">
    <property type="term" value="P:glucose metabolic process"/>
    <property type="evidence" value="ECO:0007669"/>
    <property type="project" value="TreeGrafter"/>
</dbReference>
<evidence type="ECO:0000256" key="6">
    <source>
        <dbReference type="RuleBase" id="RU362007"/>
    </source>
</evidence>
<evidence type="ECO:0000256" key="4">
    <source>
        <dbReference type="ARBA" id="ARBA00022777"/>
    </source>
</evidence>
<dbReference type="EC" id="2.7.1.-" evidence="6"/>
<keyword evidence="11" id="KW-1185">Reference proteome</keyword>
<dbReference type="AlphaFoldDB" id="A0A6A6HFL5"/>
<keyword evidence="4 6" id="KW-0418">Kinase</keyword>
<dbReference type="PRINTS" id="PR00475">
    <property type="entry name" value="HEXOKINASE"/>
</dbReference>
<feature type="signal peptide" evidence="7">
    <location>
        <begin position="1"/>
        <end position="24"/>
    </location>
</feature>
<dbReference type="GO" id="GO:0008865">
    <property type="term" value="F:fructokinase activity"/>
    <property type="evidence" value="ECO:0007669"/>
    <property type="project" value="TreeGrafter"/>
</dbReference>
<dbReference type="GO" id="GO:0001678">
    <property type="term" value="P:intracellular glucose homeostasis"/>
    <property type="evidence" value="ECO:0007669"/>
    <property type="project" value="InterPro"/>
</dbReference>
<dbReference type="GO" id="GO:0019158">
    <property type="term" value="F:mannokinase activity"/>
    <property type="evidence" value="ECO:0007669"/>
    <property type="project" value="TreeGrafter"/>
</dbReference>
<dbReference type="OrthoDB" id="419537at2759"/>
<dbReference type="GO" id="GO:0006013">
    <property type="term" value="P:mannose metabolic process"/>
    <property type="evidence" value="ECO:0007669"/>
    <property type="project" value="TreeGrafter"/>
</dbReference>
<dbReference type="Pfam" id="PF03727">
    <property type="entry name" value="Hexokinase_2"/>
    <property type="match status" value="1"/>
</dbReference>
<dbReference type="Gene3D" id="3.30.420.40">
    <property type="match status" value="1"/>
</dbReference>
<dbReference type="GO" id="GO:0005739">
    <property type="term" value="C:mitochondrion"/>
    <property type="evidence" value="ECO:0007669"/>
    <property type="project" value="TreeGrafter"/>
</dbReference>
<comment type="similarity">
    <text evidence="1 6">Belongs to the hexokinase family.</text>
</comment>
<dbReference type="GO" id="GO:0005536">
    <property type="term" value="F:D-glucose binding"/>
    <property type="evidence" value="ECO:0007669"/>
    <property type="project" value="InterPro"/>
</dbReference>
<dbReference type="UniPathway" id="UPA00109">
    <property type="reaction ID" value="UER00180"/>
</dbReference>
<feature type="chain" id="PRO_5025446976" description="Phosphotransferase" evidence="7">
    <location>
        <begin position="25"/>
        <end position="517"/>
    </location>
</feature>
<name>A0A6A6HFL5_VIRVR</name>
<evidence type="ECO:0000256" key="2">
    <source>
        <dbReference type="ARBA" id="ARBA00022679"/>
    </source>
</evidence>
<gene>
    <name evidence="10" type="ORF">EV356DRAFT_522141</name>
</gene>
<dbReference type="PANTHER" id="PTHR19443:SF24">
    <property type="entry name" value="PHOSPHOTRANSFERASE"/>
    <property type="match status" value="1"/>
</dbReference>
<keyword evidence="2 6" id="KW-0808">Transferase</keyword>
<dbReference type="GO" id="GO:0005524">
    <property type="term" value="F:ATP binding"/>
    <property type="evidence" value="ECO:0007669"/>
    <property type="project" value="UniProtKB-UniRule"/>
</dbReference>
<evidence type="ECO:0000313" key="10">
    <source>
        <dbReference type="EMBL" id="KAF2236741.1"/>
    </source>
</evidence>
<dbReference type="GO" id="GO:0005829">
    <property type="term" value="C:cytosol"/>
    <property type="evidence" value="ECO:0007669"/>
    <property type="project" value="TreeGrafter"/>
</dbReference>
<keyword evidence="3 6" id="KW-0547">Nucleotide-binding</keyword>
<evidence type="ECO:0000259" key="9">
    <source>
        <dbReference type="Pfam" id="PF03727"/>
    </source>
</evidence>
<dbReference type="InterPro" id="IPR022673">
    <property type="entry name" value="Hexokinase_C"/>
</dbReference>
<evidence type="ECO:0000313" key="11">
    <source>
        <dbReference type="Proteomes" id="UP000800092"/>
    </source>
</evidence>
<evidence type="ECO:0000259" key="8">
    <source>
        <dbReference type="Pfam" id="PF00349"/>
    </source>
</evidence>
<keyword evidence="6" id="KW-0324">Glycolysis</keyword>
<reference evidence="10" key="1">
    <citation type="journal article" date="2020" name="Stud. Mycol.">
        <title>101 Dothideomycetes genomes: a test case for predicting lifestyles and emergence of pathogens.</title>
        <authorList>
            <person name="Haridas S."/>
            <person name="Albert R."/>
            <person name="Binder M."/>
            <person name="Bloem J."/>
            <person name="Labutti K."/>
            <person name="Salamov A."/>
            <person name="Andreopoulos B."/>
            <person name="Baker S."/>
            <person name="Barry K."/>
            <person name="Bills G."/>
            <person name="Bluhm B."/>
            <person name="Cannon C."/>
            <person name="Castanera R."/>
            <person name="Culley D."/>
            <person name="Daum C."/>
            <person name="Ezra D."/>
            <person name="Gonzalez J."/>
            <person name="Henrissat B."/>
            <person name="Kuo A."/>
            <person name="Liang C."/>
            <person name="Lipzen A."/>
            <person name="Lutzoni F."/>
            <person name="Magnuson J."/>
            <person name="Mondo S."/>
            <person name="Nolan M."/>
            <person name="Ohm R."/>
            <person name="Pangilinan J."/>
            <person name="Park H.-J."/>
            <person name="Ramirez L."/>
            <person name="Alfaro M."/>
            <person name="Sun H."/>
            <person name="Tritt A."/>
            <person name="Yoshinaga Y."/>
            <person name="Zwiers L.-H."/>
            <person name="Turgeon B."/>
            <person name="Goodwin S."/>
            <person name="Spatafora J."/>
            <person name="Crous P."/>
            <person name="Grigoriev I."/>
        </authorList>
    </citation>
    <scope>NUCLEOTIDE SEQUENCE</scope>
    <source>
        <strain evidence="10">Tuck. ex Michener</strain>
    </source>
</reference>
<dbReference type="InterPro" id="IPR001312">
    <property type="entry name" value="Hexokinase"/>
</dbReference>
<proteinExistence type="inferred from homology"/>
<dbReference type="PANTHER" id="PTHR19443">
    <property type="entry name" value="HEXOKINASE"/>
    <property type="match status" value="1"/>
</dbReference>
<keyword evidence="7" id="KW-0732">Signal</keyword>
<dbReference type="PROSITE" id="PS51748">
    <property type="entry name" value="HEXOKINASE_2"/>
    <property type="match status" value="1"/>
</dbReference>
<dbReference type="GO" id="GO:0006096">
    <property type="term" value="P:glycolytic process"/>
    <property type="evidence" value="ECO:0007669"/>
    <property type="project" value="UniProtKB-UniPathway"/>
</dbReference>
<organism evidence="10 11">
    <name type="scientific">Viridothelium virens</name>
    <name type="common">Speckled blister lichen</name>
    <name type="synonym">Trypethelium virens</name>
    <dbReference type="NCBI Taxonomy" id="1048519"/>
    <lineage>
        <taxon>Eukaryota</taxon>
        <taxon>Fungi</taxon>
        <taxon>Dikarya</taxon>
        <taxon>Ascomycota</taxon>
        <taxon>Pezizomycotina</taxon>
        <taxon>Dothideomycetes</taxon>
        <taxon>Dothideomycetes incertae sedis</taxon>
        <taxon>Trypetheliales</taxon>
        <taxon>Trypetheliaceae</taxon>
        <taxon>Viridothelium</taxon>
    </lineage>
</organism>
<protein>
    <recommendedName>
        <fullName evidence="6">Phosphotransferase</fullName>
        <ecNumber evidence="6">2.7.1.-</ecNumber>
    </recommendedName>
</protein>
<dbReference type="GO" id="GO:0004340">
    <property type="term" value="F:glucokinase activity"/>
    <property type="evidence" value="ECO:0007669"/>
    <property type="project" value="TreeGrafter"/>
</dbReference>
<keyword evidence="5 6" id="KW-0067">ATP-binding</keyword>
<dbReference type="Pfam" id="PF00349">
    <property type="entry name" value="Hexokinase_1"/>
    <property type="match status" value="1"/>
</dbReference>
<feature type="domain" description="Hexokinase C-terminal" evidence="9">
    <location>
        <begin position="256"/>
        <end position="511"/>
    </location>
</feature>